<dbReference type="EMBL" id="JBBXJM010000006">
    <property type="protein sequence ID" value="KAL1406183.1"/>
    <property type="molecule type" value="Genomic_DNA"/>
</dbReference>
<keyword evidence="2" id="KW-1185">Reference proteome</keyword>
<name>A0ABR3PUR4_9TREE</name>
<dbReference type="PANTHER" id="PTHR28060:SF1">
    <property type="entry name" value="ATP SYNTHASE SUBUNIT J, MITOCHONDRIAL"/>
    <property type="match status" value="1"/>
</dbReference>
<dbReference type="GeneID" id="95988914"/>
<reference evidence="1 2" key="1">
    <citation type="submission" date="2023-08" db="EMBL/GenBank/DDBJ databases">
        <title>Annotated Genome Sequence of Vanrija albida AlHP1.</title>
        <authorList>
            <person name="Herzog R."/>
        </authorList>
    </citation>
    <scope>NUCLEOTIDE SEQUENCE [LARGE SCALE GENOMIC DNA]</scope>
    <source>
        <strain evidence="1 2">AlHP1</strain>
    </source>
</reference>
<dbReference type="Proteomes" id="UP001565368">
    <property type="component" value="Unassembled WGS sequence"/>
</dbReference>
<evidence type="ECO:0000313" key="1">
    <source>
        <dbReference type="EMBL" id="KAL1406183.1"/>
    </source>
</evidence>
<accession>A0ABR3PUR4</accession>
<sequence>MHAGRALAASAEFDVDNSPYTTIHPSPPSSSCKMFGLRAWPTPFLKPLAPFIFASAVTWFGVNAAQDAAVATPEALKDPKNPYAASILKQQAH</sequence>
<evidence type="ECO:0000313" key="2">
    <source>
        <dbReference type="Proteomes" id="UP001565368"/>
    </source>
</evidence>
<dbReference type="PANTHER" id="PTHR28060">
    <property type="entry name" value="ATP SYNTHASE SUBUNIT J, MITOCHONDRIAL"/>
    <property type="match status" value="1"/>
</dbReference>
<proteinExistence type="predicted"/>
<comment type="caution">
    <text evidence="1">The sequence shown here is derived from an EMBL/GenBank/DDBJ whole genome shotgun (WGS) entry which is preliminary data.</text>
</comment>
<protein>
    <submittedName>
        <fullName evidence="1">Atp18 subunit J of the mitochondrial F1F0 ATP synthase</fullName>
    </submittedName>
</protein>
<organism evidence="1 2">
    <name type="scientific">Vanrija albida</name>
    <dbReference type="NCBI Taxonomy" id="181172"/>
    <lineage>
        <taxon>Eukaryota</taxon>
        <taxon>Fungi</taxon>
        <taxon>Dikarya</taxon>
        <taxon>Basidiomycota</taxon>
        <taxon>Agaricomycotina</taxon>
        <taxon>Tremellomycetes</taxon>
        <taxon>Trichosporonales</taxon>
        <taxon>Trichosporonaceae</taxon>
        <taxon>Vanrija</taxon>
    </lineage>
</organism>
<dbReference type="RefSeq" id="XP_069206127.1">
    <property type="nucleotide sequence ID" value="XM_069356286.1"/>
</dbReference>
<dbReference type="InterPro" id="IPR006995">
    <property type="entry name" value="ATP_synth_F0_jsu"/>
</dbReference>
<dbReference type="Pfam" id="PF04911">
    <property type="entry name" value="ATP-synt_J"/>
    <property type="match status" value="1"/>
</dbReference>
<gene>
    <name evidence="1" type="primary">ATP18</name>
    <name evidence="1" type="ORF">Q8F55_007871</name>
</gene>